<dbReference type="GO" id="GO:0005524">
    <property type="term" value="F:ATP binding"/>
    <property type="evidence" value="ECO:0007669"/>
    <property type="project" value="UniProtKB-UniRule"/>
</dbReference>
<comment type="caution">
    <text evidence="9">The sequence shown here is derived from an EMBL/GenBank/DDBJ whole genome shotgun (WGS) entry which is preliminary data.</text>
</comment>
<keyword evidence="5 6" id="KW-0067">ATP-binding</keyword>
<evidence type="ECO:0000256" key="5">
    <source>
        <dbReference type="ARBA" id="ARBA00022840"/>
    </source>
</evidence>
<evidence type="ECO:0000256" key="6">
    <source>
        <dbReference type="PROSITE-ProRule" id="PRU10141"/>
    </source>
</evidence>
<accession>A0ABD1EX33</accession>
<evidence type="ECO:0000256" key="4">
    <source>
        <dbReference type="ARBA" id="ARBA00022777"/>
    </source>
</evidence>
<dbReference type="Gene3D" id="1.10.510.10">
    <property type="entry name" value="Transferase(Phosphotransferase) domain 1"/>
    <property type="match status" value="1"/>
</dbReference>
<feature type="binding site" evidence="6">
    <location>
        <position position="66"/>
    </location>
    <ligand>
        <name>ATP</name>
        <dbReference type="ChEBI" id="CHEBI:30616"/>
    </ligand>
</feature>
<dbReference type="AlphaFoldDB" id="A0ABD1EX33"/>
<evidence type="ECO:0000313" key="9">
    <source>
        <dbReference type="EMBL" id="KAL1505249.1"/>
    </source>
</evidence>
<organism evidence="9 10">
    <name type="scientific">Hypothenemus hampei</name>
    <name type="common">Coffee berry borer</name>
    <dbReference type="NCBI Taxonomy" id="57062"/>
    <lineage>
        <taxon>Eukaryota</taxon>
        <taxon>Metazoa</taxon>
        <taxon>Ecdysozoa</taxon>
        <taxon>Arthropoda</taxon>
        <taxon>Hexapoda</taxon>
        <taxon>Insecta</taxon>
        <taxon>Pterygota</taxon>
        <taxon>Neoptera</taxon>
        <taxon>Endopterygota</taxon>
        <taxon>Coleoptera</taxon>
        <taxon>Polyphaga</taxon>
        <taxon>Cucujiformia</taxon>
        <taxon>Curculionidae</taxon>
        <taxon>Scolytinae</taxon>
        <taxon>Hypothenemus</taxon>
    </lineage>
</organism>
<evidence type="ECO:0000256" key="1">
    <source>
        <dbReference type="ARBA" id="ARBA00022527"/>
    </source>
</evidence>
<protein>
    <recommendedName>
        <fullName evidence="8">Protein kinase domain-containing protein</fullName>
    </recommendedName>
</protein>
<feature type="domain" description="Protein kinase" evidence="8">
    <location>
        <begin position="37"/>
        <end position="297"/>
    </location>
</feature>
<sequence>MLNSETEKQKELVNLRLKDRRVKHVKISEAQKIYDVYEFKQEIGHGAYGVVVMAIEKTNNKPWAIKIVHKNIVGVGKLVLIDREITILKAVNHPNIIHLERIYESPKKIYMILELCQKELFKVYLDRKPFPEKDCKKIISQLADAISYLHKNDIVHRDVKMENILLVEPPEMSGNEYFIKLTDFGLSIFKTGVGIKSLMTDYCGTITYMPPEILQMKTYSELCDVWAIGVILFMLLYGKNPFMDKTDDAIAFKICNEEPDYESDIVSYEAIELLRSILKKDPVKRVTALQITENQWLNNKRNRGNKGKDQNIVDMMKQFRNETGSAQQSRFVRGLSLLDGVLIDHSYTKLTRTPRY</sequence>
<keyword evidence="4" id="KW-0418">Kinase</keyword>
<keyword evidence="10" id="KW-1185">Reference proteome</keyword>
<keyword evidence="1 7" id="KW-0723">Serine/threonine-protein kinase</keyword>
<evidence type="ECO:0000313" key="10">
    <source>
        <dbReference type="Proteomes" id="UP001566132"/>
    </source>
</evidence>
<dbReference type="Pfam" id="PF00069">
    <property type="entry name" value="Pkinase"/>
    <property type="match status" value="1"/>
</dbReference>
<reference evidence="9 10" key="1">
    <citation type="submission" date="2024-05" db="EMBL/GenBank/DDBJ databases">
        <title>Genetic variation in Jamaican populations of the coffee berry borer (Hypothenemus hampei).</title>
        <authorList>
            <person name="Errbii M."/>
            <person name="Myrie A."/>
        </authorList>
    </citation>
    <scope>NUCLEOTIDE SEQUENCE [LARGE SCALE GENOMIC DNA]</scope>
    <source>
        <strain evidence="9">JA-Hopewell-2020-01-JO</strain>
        <tissue evidence="9">Whole body</tissue>
    </source>
</reference>
<dbReference type="InterPro" id="IPR008271">
    <property type="entry name" value="Ser/Thr_kinase_AS"/>
</dbReference>
<evidence type="ECO:0000256" key="2">
    <source>
        <dbReference type="ARBA" id="ARBA00022679"/>
    </source>
</evidence>
<gene>
    <name evidence="9" type="ORF">ABEB36_004856</name>
</gene>
<dbReference type="PROSITE" id="PS50011">
    <property type="entry name" value="PROTEIN_KINASE_DOM"/>
    <property type="match status" value="1"/>
</dbReference>
<dbReference type="InterPro" id="IPR017441">
    <property type="entry name" value="Protein_kinase_ATP_BS"/>
</dbReference>
<evidence type="ECO:0000259" key="8">
    <source>
        <dbReference type="PROSITE" id="PS50011"/>
    </source>
</evidence>
<dbReference type="FunFam" id="1.10.510.10:FF:000571">
    <property type="entry name" value="Maternal embryonic leucine zipper kinase"/>
    <property type="match status" value="1"/>
</dbReference>
<evidence type="ECO:0000256" key="7">
    <source>
        <dbReference type="RuleBase" id="RU000304"/>
    </source>
</evidence>
<dbReference type="FunFam" id="3.30.200.20:FF:000315">
    <property type="entry name" value="Calcium-dependent protein kinase 3"/>
    <property type="match status" value="1"/>
</dbReference>
<dbReference type="PANTHER" id="PTHR24347">
    <property type="entry name" value="SERINE/THREONINE-PROTEIN KINASE"/>
    <property type="match status" value="1"/>
</dbReference>
<name>A0ABD1EX33_HYPHA</name>
<comment type="similarity">
    <text evidence="7">Belongs to the protein kinase superfamily.</text>
</comment>
<dbReference type="PROSITE" id="PS00108">
    <property type="entry name" value="PROTEIN_KINASE_ST"/>
    <property type="match status" value="1"/>
</dbReference>
<dbReference type="InterPro" id="IPR011009">
    <property type="entry name" value="Kinase-like_dom_sf"/>
</dbReference>
<evidence type="ECO:0000256" key="3">
    <source>
        <dbReference type="ARBA" id="ARBA00022741"/>
    </source>
</evidence>
<dbReference type="PROSITE" id="PS00107">
    <property type="entry name" value="PROTEIN_KINASE_ATP"/>
    <property type="match status" value="1"/>
</dbReference>
<dbReference type="Proteomes" id="UP001566132">
    <property type="component" value="Unassembled WGS sequence"/>
</dbReference>
<dbReference type="GO" id="GO:0004674">
    <property type="term" value="F:protein serine/threonine kinase activity"/>
    <property type="evidence" value="ECO:0007669"/>
    <property type="project" value="UniProtKB-KW"/>
</dbReference>
<dbReference type="EMBL" id="JBDJPC010000004">
    <property type="protein sequence ID" value="KAL1505249.1"/>
    <property type="molecule type" value="Genomic_DNA"/>
</dbReference>
<dbReference type="InterPro" id="IPR000719">
    <property type="entry name" value="Prot_kinase_dom"/>
</dbReference>
<dbReference type="SMART" id="SM00220">
    <property type="entry name" value="S_TKc"/>
    <property type="match status" value="1"/>
</dbReference>
<keyword evidence="2" id="KW-0808">Transferase</keyword>
<dbReference type="SUPFAM" id="SSF56112">
    <property type="entry name" value="Protein kinase-like (PK-like)"/>
    <property type="match status" value="1"/>
</dbReference>
<proteinExistence type="inferred from homology"/>
<keyword evidence="3 6" id="KW-0547">Nucleotide-binding</keyword>